<evidence type="ECO:0000313" key="2">
    <source>
        <dbReference type="EMBL" id="MCS7480360.1"/>
    </source>
</evidence>
<feature type="signal peptide" evidence="1">
    <location>
        <begin position="1"/>
        <end position="21"/>
    </location>
</feature>
<protein>
    <recommendedName>
        <fullName evidence="4">Small secreted domain DUF320</fullName>
    </recommendedName>
</protein>
<accession>A0A9X3AI95</accession>
<comment type="caution">
    <text evidence="2">The sequence shown here is derived from an EMBL/GenBank/DDBJ whole genome shotgun (WGS) entry which is preliminary data.</text>
</comment>
<dbReference type="Proteomes" id="UP001141259">
    <property type="component" value="Unassembled WGS sequence"/>
</dbReference>
<sequence length="46" mass="4437">MGFALSAAVFVVVLTAGGSSADVSGPYADNSVVNEGSGQEVCSQGT</sequence>
<evidence type="ECO:0008006" key="4">
    <source>
        <dbReference type="Google" id="ProtNLM"/>
    </source>
</evidence>
<proteinExistence type="predicted"/>
<reference evidence="2" key="1">
    <citation type="submission" date="2022-08" db="EMBL/GenBank/DDBJ databases">
        <authorList>
            <person name="Tistechok S."/>
            <person name="Samborskyy M."/>
            <person name="Roman I."/>
        </authorList>
    </citation>
    <scope>NUCLEOTIDE SEQUENCE</scope>
    <source>
        <strain evidence="2">DSM 103496</strain>
    </source>
</reference>
<evidence type="ECO:0000313" key="3">
    <source>
        <dbReference type="Proteomes" id="UP001141259"/>
    </source>
</evidence>
<keyword evidence="3" id="KW-1185">Reference proteome</keyword>
<keyword evidence="1" id="KW-0732">Signal</keyword>
<feature type="chain" id="PRO_5040838554" description="Small secreted domain DUF320" evidence="1">
    <location>
        <begin position="22"/>
        <end position="46"/>
    </location>
</feature>
<dbReference type="AlphaFoldDB" id="A0A9X3AI95"/>
<dbReference type="RefSeq" id="WP_259625854.1">
    <property type="nucleotide sequence ID" value="NZ_JANYMP010000013.1"/>
</dbReference>
<evidence type="ECO:0000256" key="1">
    <source>
        <dbReference type="SAM" id="SignalP"/>
    </source>
</evidence>
<name>A0A9X3AI95_9PSEU</name>
<dbReference type="EMBL" id="JANYMP010000013">
    <property type="protein sequence ID" value="MCS7480360.1"/>
    <property type="molecule type" value="Genomic_DNA"/>
</dbReference>
<gene>
    <name evidence="2" type="ORF">NZH93_26190</name>
</gene>
<organism evidence="2 3">
    <name type="scientific">Umezawaea endophytica</name>
    <dbReference type="NCBI Taxonomy" id="1654476"/>
    <lineage>
        <taxon>Bacteria</taxon>
        <taxon>Bacillati</taxon>
        <taxon>Actinomycetota</taxon>
        <taxon>Actinomycetes</taxon>
        <taxon>Pseudonocardiales</taxon>
        <taxon>Pseudonocardiaceae</taxon>
        <taxon>Umezawaea</taxon>
    </lineage>
</organism>